<keyword evidence="5" id="KW-1185">Reference proteome</keyword>
<dbReference type="AlphaFoldDB" id="A0A922KV24"/>
<feature type="region of interest" description="Disordered" evidence="2">
    <location>
        <begin position="298"/>
        <end position="405"/>
    </location>
</feature>
<feature type="compositionally biased region" description="Low complexity" evidence="2">
    <location>
        <begin position="562"/>
        <end position="580"/>
    </location>
</feature>
<dbReference type="InterPro" id="IPR050341">
    <property type="entry name" value="PP1_catalytic_subunit"/>
</dbReference>
<feature type="compositionally biased region" description="Polar residues" evidence="2">
    <location>
        <begin position="385"/>
        <end position="394"/>
    </location>
</feature>
<comment type="caution">
    <text evidence="4">The sequence shown here is derived from an EMBL/GenBank/DDBJ whole genome shotgun (WGS) entry which is preliminary data.</text>
</comment>
<dbReference type="PANTHER" id="PTHR11668">
    <property type="entry name" value="SERINE/THREONINE PROTEIN PHOSPHATASE"/>
    <property type="match status" value="1"/>
</dbReference>
<feature type="region of interest" description="Disordered" evidence="2">
    <location>
        <begin position="558"/>
        <end position="587"/>
    </location>
</feature>
<dbReference type="GO" id="GO:0004722">
    <property type="term" value="F:protein serine/threonine phosphatase activity"/>
    <property type="evidence" value="ECO:0007669"/>
    <property type="project" value="UniProtKB-EC"/>
</dbReference>
<dbReference type="GO" id="GO:0005634">
    <property type="term" value="C:nucleus"/>
    <property type="evidence" value="ECO:0007669"/>
    <property type="project" value="TreeGrafter"/>
</dbReference>
<dbReference type="PRINTS" id="PR00114">
    <property type="entry name" value="STPHPHTASE"/>
</dbReference>
<dbReference type="InterPro" id="IPR004843">
    <property type="entry name" value="Calcineurin-like_PHP"/>
</dbReference>
<dbReference type="GO" id="GO:0005737">
    <property type="term" value="C:cytoplasm"/>
    <property type="evidence" value="ECO:0007669"/>
    <property type="project" value="TreeGrafter"/>
</dbReference>
<organism evidence="4 5">
    <name type="scientific">Dermatophagoides farinae</name>
    <name type="common">American house dust mite</name>
    <dbReference type="NCBI Taxonomy" id="6954"/>
    <lineage>
        <taxon>Eukaryota</taxon>
        <taxon>Metazoa</taxon>
        <taxon>Ecdysozoa</taxon>
        <taxon>Arthropoda</taxon>
        <taxon>Chelicerata</taxon>
        <taxon>Arachnida</taxon>
        <taxon>Acari</taxon>
        <taxon>Acariformes</taxon>
        <taxon>Sarcoptiformes</taxon>
        <taxon>Astigmata</taxon>
        <taxon>Psoroptidia</taxon>
        <taxon>Analgoidea</taxon>
        <taxon>Pyroglyphidae</taxon>
        <taxon>Dermatophagoidinae</taxon>
        <taxon>Dermatophagoides</taxon>
    </lineage>
</organism>
<feature type="compositionally biased region" description="Acidic residues" evidence="2">
    <location>
        <begin position="362"/>
        <end position="371"/>
    </location>
</feature>
<dbReference type="Gene3D" id="3.60.21.10">
    <property type="match status" value="1"/>
</dbReference>
<dbReference type="InterPro" id="IPR029052">
    <property type="entry name" value="Metallo-depent_PP-like"/>
</dbReference>
<evidence type="ECO:0000256" key="1">
    <source>
        <dbReference type="RuleBase" id="RU004273"/>
    </source>
</evidence>
<reference evidence="4" key="2">
    <citation type="journal article" date="2022" name="Res Sq">
        <title>Comparative Genomics Reveals Insights into the Divergent Evolution of Astigmatic Mites and Household Pest Adaptations.</title>
        <authorList>
            <person name="Xiong Q."/>
            <person name="Wan A.T.-Y."/>
            <person name="Liu X.-Y."/>
            <person name="Fung C.S.-H."/>
            <person name="Xiao X."/>
            <person name="Malainual N."/>
            <person name="Hou J."/>
            <person name="Wang L."/>
            <person name="Wang M."/>
            <person name="Yang K."/>
            <person name="Cui Y."/>
            <person name="Leung E."/>
            <person name="Nong W."/>
            <person name="Shin S.-K."/>
            <person name="Au S."/>
            <person name="Jeong K.Y."/>
            <person name="Chew F.T."/>
            <person name="Hui J."/>
            <person name="Leung T.F."/>
            <person name="Tungtrongchitr A."/>
            <person name="Zhong N."/>
            <person name="Liu Z."/>
            <person name="Tsui S."/>
        </authorList>
    </citation>
    <scope>NUCLEOTIDE SEQUENCE</scope>
    <source>
        <strain evidence="4">Derf</strain>
        <tissue evidence="4">Whole organism</tissue>
    </source>
</reference>
<feature type="domain" description="Serine/threonine specific protein phosphatases" evidence="3">
    <location>
        <begin position="884"/>
        <end position="889"/>
    </location>
</feature>
<feature type="region of interest" description="Disordered" evidence="2">
    <location>
        <begin position="1"/>
        <end position="67"/>
    </location>
</feature>
<dbReference type="Pfam" id="PF00149">
    <property type="entry name" value="Metallophos"/>
    <property type="match status" value="1"/>
</dbReference>
<feature type="compositionally biased region" description="Low complexity" evidence="2">
    <location>
        <begin position="53"/>
        <end position="66"/>
    </location>
</feature>
<evidence type="ECO:0000313" key="5">
    <source>
        <dbReference type="Proteomes" id="UP000790347"/>
    </source>
</evidence>
<dbReference type="SMART" id="SM00156">
    <property type="entry name" value="PP2Ac"/>
    <property type="match status" value="1"/>
</dbReference>
<dbReference type="SUPFAM" id="SSF56300">
    <property type="entry name" value="Metallo-dependent phosphatases"/>
    <property type="match status" value="1"/>
</dbReference>
<feature type="compositionally biased region" description="Acidic residues" evidence="2">
    <location>
        <begin position="325"/>
        <end position="345"/>
    </location>
</feature>
<reference evidence="4" key="1">
    <citation type="submission" date="2013-05" db="EMBL/GenBank/DDBJ databases">
        <authorList>
            <person name="Yim A.K.Y."/>
            <person name="Chan T.F."/>
            <person name="Ji K.M."/>
            <person name="Liu X.Y."/>
            <person name="Zhou J.W."/>
            <person name="Li R.Q."/>
            <person name="Yang K.Y."/>
            <person name="Li J."/>
            <person name="Li M."/>
            <person name="Law P.T.W."/>
            <person name="Wu Y.L."/>
            <person name="Cai Z.L."/>
            <person name="Qin H."/>
            <person name="Bao Y."/>
            <person name="Leung R.K.K."/>
            <person name="Ng P.K.S."/>
            <person name="Zou J."/>
            <person name="Zhong X.J."/>
            <person name="Ran P.X."/>
            <person name="Zhong N.S."/>
            <person name="Liu Z.G."/>
            <person name="Tsui S.K.W."/>
        </authorList>
    </citation>
    <scope>NUCLEOTIDE SEQUENCE</scope>
    <source>
        <strain evidence="4">Derf</strain>
        <tissue evidence="4">Whole organism</tissue>
    </source>
</reference>
<accession>A0A922KV24</accession>
<dbReference type="Gene3D" id="1.10.238.10">
    <property type="entry name" value="EF-hand"/>
    <property type="match status" value="1"/>
</dbReference>
<dbReference type="EC" id="3.1.3.16" evidence="1"/>
<evidence type="ECO:0000256" key="2">
    <source>
        <dbReference type="SAM" id="MobiDB-lite"/>
    </source>
</evidence>
<dbReference type="CDD" id="cd00144">
    <property type="entry name" value="MPP_PPP_family"/>
    <property type="match status" value="1"/>
</dbReference>
<name>A0A922KV24_DERFA</name>
<feature type="compositionally biased region" description="Basic and acidic residues" evidence="2">
    <location>
        <begin position="372"/>
        <end position="381"/>
    </location>
</feature>
<dbReference type="InterPro" id="IPR016024">
    <property type="entry name" value="ARM-type_fold"/>
</dbReference>
<dbReference type="EMBL" id="ASGP02000008">
    <property type="protein sequence ID" value="KAH9494051.1"/>
    <property type="molecule type" value="Genomic_DNA"/>
</dbReference>
<dbReference type="PANTHER" id="PTHR11668:SF496">
    <property type="entry name" value="SERINE_THREONINE-PROTEIN PHOSPHATASE"/>
    <property type="match status" value="1"/>
</dbReference>
<comment type="similarity">
    <text evidence="1">Belongs to the PPP phosphatase family.</text>
</comment>
<comment type="catalytic activity">
    <reaction evidence="1">
        <text>O-phospho-L-threonyl-[protein] + H2O = L-threonyl-[protein] + phosphate</text>
        <dbReference type="Rhea" id="RHEA:47004"/>
        <dbReference type="Rhea" id="RHEA-COMP:11060"/>
        <dbReference type="Rhea" id="RHEA-COMP:11605"/>
        <dbReference type="ChEBI" id="CHEBI:15377"/>
        <dbReference type="ChEBI" id="CHEBI:30013"/>
        <dbReference type="ChEBI" id="CHEBI:43474"/>
        <dbReference type="ChEBI" id="CHEBI:61977"/>
        <dbReference type="EC" id="3.1.3.16"/>
    </reaction>
</comment>
<evidence type="ECO:0000259" key="3">
    <source>
        <dbReference type="PROSITE" id="PS00125"/>
    </source>
</evidence>
<proteinExistence type="inferred from homology"/>
<protein>
    <recommendedName>
        <fullName evidence="1">Serine/threonine-protein phosphatase</fullName>
        <ecNumber evidence="1">3.1.3.16</ecNumber>
    </recommendedName>
</protein>
<gene>
    <name evidence="4" type="ORF">DERF_014768</name>
</gene>
<evidence type="ECO:0000313" key="4">
    <source>
        <dbReference type="EMBL" id="KAH9494051.1"/>
    </source>
</evidence>
<dbReference type="Proteomes" id="UP000790347">
    <property type="component" value="Unassembled WGS sequence"/>
</dbReference>
<feature type="compositionally biased region" description="Low complexity" evidence="2">
    <location>
        <begin position="395"/>
        <end position="405"/>
    </location>
</feature>
<dbReference type="InterPro" id="IPR006186">
    <property type="entry name" value="Ser/Thr-sp_prot-phosphatase"/>
</dbReference>
<keyword evidence="1" id="KW-0378">Hydrolase</keyword>
<sequence length="1077" mass="124662">MESKENYGSKNKLISPPPKYIRSTPYRFRESSPNRIRSPPKSPTKRRKTSPLSPRQQQQQQSPPQRIITPIKVKRPSDKYSYLDDICCIALICNEHQRIGLLDIPQKGLFFPSLSCRMSNYSVNSVVREMLNRIFGDVHAERIQIPVRNFLLRFIYRIDVSLSTTTNGNRSSNSGKNNKNVIGKRKTKVIDNQTNKMSSTSPNTTSGQQQKCICQMVQRTTIKWLSYDDICTKLSSTMTILESMNNTTGIGGGGGGSSSLLNIRTNTTTATTIINNNLLGPEPKYILEQQFGLLKKQVQKKQISSSSSSTPTPPNNDVECKNDNDDQMNSDEDDENDDDDDDDDDPSKYYSLGWNEVKLFNDDDDDDDDQKENDVHHEEKPPQPSLTNNYNQIDSMSSSSSSHQSNNEIFIKQKNNTIISGRREEIISLYNEFLLQCYPSRYMTIISFKLFMEKILSTPLTNERIVQYFRSFDRQQLSYLNFNNLLLGLLIVGRPFACCPSSQSSKECCCPCRQLKYRLLFHYYSSSSKILDLNDMNKMIIDYKRKTKNFLPPRYSGEKIINGNPNNNNNNSSSNDNNESMPQNRQQLEERFRSQSQIPMELTFKQFYHHIQNGQLFRLLFGLDNNMNVEEYFDKIIRINIEIDDLILPLWRPLTSTSQWIALQSSTQSTLRCYSCKRTRYYLSTYFHTLSEIGEVTEVNRLDIENISPSAINGVGVMTTTTTAANAQNVARQFRQDMQENEIHVLANDLINRLTKIGSFLFDSSNDNEIVNVDQLTLLENWFYKEKIEMINNLKMICQKAEEIFALEPRLLNISSPCYIMGDIHGNLKDLLLYSQLLWKSTPFINQGRYLFLGDYVDRGQYGVECIIYLFCMKILAPQNFLILRGNHEIRDIQQQFSFYGECCTRFELELWDSINRAMDRLPITAIIDGRLFCAHGGIPITITTLEQIRSVPKRIENPLYSSFETWEILWNDPVSGGELAKIVEFEKDNYERGFVQNTRRGTAFQYTEWAVDRFCQRNQIEYIIRAHEVYHEGFHFDHRGKTMTIFSSSNYSELTNRSAVVFIDRERIRIVQVKNE</sequence>
<dbReference type="SUPFAM" id="SSF48371">
    <property type="entry name" value="ARM repeat"/>
    <property type="match status" value="1"/>
</dbReference>
<dbReference type="PROSITE" id="PS00125">
    <property type="entry name" value="SER_THR_PHOSPHATASE"/>
    <property type="match status" value="1"/>
</dbReference>